<dbReference type="InterPro" id="IPR035969">
    <property type="entry name" value="Rab-GAP_TBC_sf"/>
</dbReference>
<dbReference type="Proteomes" id="UP000193944">
    <property type="component" value="Unassembled WGS sequence"/>
</dbReference>
<keyword evidence="2" id="KW-0472">Membrane</keyword>
<dbReference type="AlphaFoldDB" id="A0A1Y1XAB5"/>
<dbReference type="GO" id="GO:0006888">
    <property type="term" value="P:endoplasmic reticulum to Golgi vesicle-mediated transport"/>
    <property type="evidence" value="ECO:0007669"/>
    <property type="project" value="TreeGrafter"/>
</dbReference>
<comment type="caution">
    <text evidence="4">The sequence shown here is derived from an EMBL/GenBank/DDBJ whole genome shotgun (WGS) entry which is preliminary data.</text>
</comment>
<dbReference type="PANTHER" id="PTHR20913">
    <property type="entry name" value="TBC1 DOMAIN FAMILY MEMBER 20/GTPASE"/>
    <property type="match status" value="1"/>
</dbReference>
<gene>
    <name evidence="4" type="ORF">BCR32DRAFT_326729</name>
</gene>
<dbReference type="Gene3D" id="1.10.472.80">
    <property type="entry name" value="Ypt/Rab-GAP domain of gyp1p, domain 3"/>
    <property type="match status" value="1"/>
</dbReference>
<reference evidence="4 5" key="1">
    <citation type="submission" date="2016-08" db="EMBL/GenBank/DDBJ databases">
        <title>A Parts List for Fungal Cellulosomes Revealed by Comparative Genomics.</title>
        <authorList>
            <consortium name="DOE Joint Genome Institute"/>
            <person name="Haitjema C.H."/>
            <person name="Gilmore S.P."/>
            <person name="Henske J.K."/>
            <person name="Solomon K.V."/>
            <person name="De Groot R."/>
            <person name="Kuo A."/>
            <person name="Mondo S.J."/>
            <person name="Salamov A.A."/>
            <person name="Labutti K."/>
            <person name="Zhao Z."/>
            <person name="Chiniquy J."/>
            <person name="Barry K."/>
            <person name="Brewer H.M."/>
            <person name="Purvine S.O."/>
            <person name="Wright A.T."/>
            <person name="Boxma B."/>
            <person name="Van Alen T."/>
            <person name="Hackstein J.H."/>
            <person name="Baker S.E."/>
            <person name="Grigoriev I.V."/>
            <person name="O'Malley M.A."/>
        </authorList>
    </citation>
    <scope>NUCLEOTIDE SEQUENCE [LARGE SCALE GENOMIC DNA]</scope>
    <source>
        <strain evidence="4 5">S4</strain>
    </source>
</reference>
<evidence type="ECO:0000313" key="4">
    <source>
        <dbReference type="EMBL" id="ORX82678.1"/>
    </source>
</evidence>
<feature type="domain" description="Rab-GAP TBC" evidence="3">
    <location>
        <begin position="1"/>
        <end position="69"/>
    </location>
</feature>
<protein>
    <recommendedName>
        <fullName evidence="3">Rab-GAP TBC domain-containing protein</fullName>
    </recommendedName>
</protein>
<accession>A0A1Y1XAB5</accession>
<reference evidence="4 5" key="2">
    <citation type="submission" date="2016-08" db="EMBL/GenBank/DDBJ databases">
        <title>Pervasive Adenine N6-methylation of Active Genes in Fungi.</title>
        <authorList>
            <consortium name="DOE Joint Genome Institute"/>
            <person name="Mondo S.J."/>
            <person name="Dannebaum R.O."/>
            <person name="Kuo R.C."/>
            <person name="Labutti K."/>
            <person name="Haridas S."/>
            <person name="Kuo A."/>
            <person name="Salamov A."/>
            <person name="Ahrendt S.R."/>
            <person name="Lipzen A."/>
            <person name="Sullivan W."/>
            <person name="Andreopoulos W.B."/>
            <person name="Clum A."/>
            <person name="Lindquist E."/>
            <person name="Daum C."/>
            <person name="Ramamoorthy G.K."/>
            <person name="Gryganskyi A."/>
            <person name="Culley D."/>
            <person name="Magnuson J.K."/>
            <person name="James T.Y."/>
            <person name="O'Malley M.A."/>
            <person name="Stajich J.E."/>
            <person name="Spatafora J.W."/>
            <person name="Visel A."/>
            <person name="Grigoriev I.V."/>
        </authorList>
    </citation>
    <scope>NUCLEOTIDE SEQUENCE [LARGE SCALE GENOMIC DNA]</scope>
    <source>
        <strain evidence="4 5">S4</strain>
    </source>
</reference>
<name>A0A1Y1XAB5_9FUNG</name>
<dbReference type="EMBL" id="MCFG01000089">
    <property type="protein sequence ID" value="ORX82678.1"/>
    <property type="molecule type" value="Genomic_DNA"/>
</dbReference>
<dbReference type="Pfam" id="PF00566">
    <property type="entry name" value="RabGAP-TBC"/>
    <property type="match status" value="1"/>
</dbReference>
<evidence type="ECO:0000256" key="2">
    <source>
        <dbReference type="SAM" id="Phobius"/>
    </source>
</evidence>
<dbReference type="GO" id="GO:0005789">
    <property type="term" value="C:endoplasmic reticulum membrane"/>
    <property type="evidence" value="ECO:0007669"/>
    <property type="project" value="TreeGrafter"/>
</dbReference>
<dbReference type="OrthoDB" id="206700at2759"/>
<evidence type="ECO:0000256" key="1">
    <source>
        <dbReference type="ARBA" id="ARBA00022468"/>
    </source>
</evidence>
<feature type="transmembrane region" description="Helical" evidence="2">
    <location>
        <begin position="237"/>
        <end position="255"/>
    </location>
</feature>
<dbReference type="InterPro" id="IPR000195">
    <property type="entry name" value="Rab-GAP-TBC_dom"/>
</dbReference>
<dbReference type="PROSITE" id="PS50086">
    <property type="entry name" value="TBC_RABGAP"/>
    <property type="match status" value="1"/>
</dbReference>
<evidence type="ECO:0000313" key="5">
    <source>
        <dbReference type="Proteomes" id="UP000193944"/>
    </source>
</evidence>
<dbReference type="GO" id="GO:0005096">
    <property type="term" value="F:GTPase activator activity"/>
    <property type="evidence" value="ECO:0007669"/>
    <property type="project" value="UniProtKB-KW"/>
</dbReference>
<sequence>MKETLEPTLEVMSLLYPILKYADPKIYKLVYNNMIPPYFSISWVITWCIHDLRDTSEMERIFDFFISNNPIMPIYFAAAVILTQKEKLYQRFPQILEDNNKNREDETDPETAMPNFSVVHQFLTNLLPIATSQTKDVTVDSAVELAWSLYEQYPLKFLMKKESIKLNSLCCVKRYFEDCEKVLPNLPFNKEEIIKLLKEEEKLNLEMALATPTSKNDHIKKMQEKANIIGKYLSQHITLWTIATTLILVTAIILTHEFSKSYYI</sequence>
<organism evidence="4 5">
    <name type="scientific">Anaeromyces robustus</name>
    <dbReference type="NCBI Taxonomy" id="1754192"/>
    <lineage>
        <taxon>Eukaryota</taxon>
        <taxon>Fungi</taxon>
        <taxon>Fungi incertae sedis</taxon>
        <taxon>Chytridiomycota</taxon>
        <taxon>Chytridiomycota incertae sedis</taxon>
        <taxon>Neocallimastigomycetes</taxon>
        <taxon>Neocallimastigales</taxon>
        <taxon>Neocallimastigaceae</taxon>
        <taxon>Anaeromyces</taxon>
    </lineage>
</organism>
<keyword evidence="2" id="KW-0812">Transmembrane</keyword>
<keyword evidence="1" id="KW-0343">GTPase activation</keyword>
<dbReference type="SUPFAM" id="SSF47923">
    <property type="entry name" value="Ypt/Rab-GAP domain of gyp1p"/>
    <property type="match status" value="1"/>
</dbReference>
<keyword evidence="5" id="KW-1185">Reference proteome</keyword>
<keyword evidence="2" id="KW-1133">Transmembrane helix</keyword>
<dbReference type="STRING" id="1754192.A0A1Y1XAB5"/>
<proteinExistence type="predicted"/>
<dbReference type="PANTHER" id="PTHR20913:SF7">
    <property type="entry name" value="RE60063P"/>
    <property type="match status" value="1"/>
</dbReference>
<dbReference type="InterPro" id="IPR045913">
    <property type="entry name" value="TBC20/Gyp8-like"/>
</dbReference>
<evidence type="ECO:0000259" key="3">
    <source>
        <dbReference type="PROSITE" id="PS50086"/>
    </source>
</evidence>